<keyword evidence="3" id="KW-1185">Reference proteome</keyword>
<dbReference type="InterPro" id="IPR016195">
    <property type="entry name" value="Pol/histidinol_Pase-like"/>
</dbReference>
<evidence type="ECO:0000313" key="3">
    <source>
        <dbReference type="Proteomes" id="UP000608071"/>
    </source>
</evidence>
<dbReference type="Pfam" id="PF02811">
    <property type="entry name" value="PHP"/>
    <property type="match status" value="1"/>
</dbReference>
<feature type="domain" description="PHP" evidence="1">
    <location>
        <begin position="4"/>
        <end position="94"/>
    </location>
</feature>
<name>A0ABR8SYX5_9BACL</name>
<comment type="caution">
    <text evidence="2">The sequence shown here is derived from an EMBL/GenBank/DDBJ whole genome shotgun (WGS) entry which is preliminary data.</text>
</comment>
<gene>
    <name evidence="2" type="ORF">H9647_10535</name>
</gene>
<accession>A0ABR8SYX5</accession>
<dbReference type="Gene3D" id="3.20.20.140">
    <property type="entry name" value="Metal-dependent hydrolases"/>
    <property type="match status" value="1"/>
</dbReference>
<dbReference type="InterPro" id="IPR052018">
    <property type="entry name" value="PHP_domain"/>
</dbReference>
<protein>
    <submittedName>
        <fullName evidence="2">PHP domain-containing protein</fullName>
    </submittedName>
</protein>
<reference evidence="2 3" key="1">
    <citation type="submission" date="2020-08" db="EMBL/GenBank/DDBJ databases">
        <title>A Genomic Blueprint of the Chicken Gut Microbiome.</title>
        <authorList>
            <person name="Gilroy R."/>
            <person name="Ravi A."/>
            <person name="Getino M."/>
            <person name="Pursley I."/>
            <person name="Horton D.L."/>
            <person name="Alikhan N.-F."/>
            <person name="Baker D."/>
            <person name="Gharbi K."/>
            <person name="Hall N."/>
            <person name="Watson M."/>
            <person name="Adriaenssens E.M."/>
            <person name="Foster-Nyarko E."/>
            <person name="Jarju S."/>
            <person name="Secka A."/>
            <person name="Antonio M."/>
            <person name="Oren A."/>
            <person name="Chaudhuri R."/>
            <person name="La Ragione R.M."/>
            <person name="Hildebrand F."/>
            <person name="Pallen M.J."/>
        </authorList>
    </citation>
    <scope>NUCLEOTIDE SEQUENCE [LARGE SCALE GENOMIC DNA]</scope>
    <source>
        <strain evidence="2 3">Sa2BVA9</strain>
    </source>
</reference>
<dbReference type="SUPFAM" id="SSF89550">
    <property type="entry name" value="PHP domain-like"/>
    <property type="match status" value="1"/>
</dbReference>
<dbReference type="Pfam" id="PF13263">
    <property type="entry name" value="PHP_C"/>
    <property type="match status" value="1"/>
</dbReference>
<dbReference type="RefSeq" id="WP_191799726.1">
    <property type="nucleotide sequence ID" value="NZ_JACSQL010000003.1"/>
</dbReference>
<proteinExistence type="predicted"/>
<dbReference type="CDD" id="cd07432">
    <property type="entry name" value="PHP_HisPPase"/>
    <property type="match status" value="1"/>
</dbReference>
<dbReference type="Proteomes" id="UP000608071">
    <property type="component" value="Unassembled WGS sequence"/>
</dbReference>
<dbReference type="PANTHER" id="PTHR42924">
    <property type="entry name" value="EXONUCLEASE"/>
    <property type="match status" value="1"/>
</dbReference>
<organism evidence="2 3">
    <name type="scientific">Paenibacillus gallinarum</name>
    <dbReference type="NCBI Taxonomy" id="2762232"/>
    <lineage>
        <taxon>Bacteria</taxon>
        <taxon>Bacillati</taxon>
        <taxon>Bacillota</taxon>
        <taxon>Bacilli</taxon>
        <taxon>Bacillales</taxon>
        <taxon>Paenibacillaceae</taxon>
        <taxon>Paenibacillus</taxon>
    </lineage>
</organism>
<evidence type="ECO:0000313" key="2">
    <source>
        <dbReference type="EMBL" id="MBD7968503.1"/>
    </source>
</evidence>
<sequence>MLIDLHTHGKLSKQSDFSLDYFHEMMQEAKLNGVDAVALTEHFNTKNYEAIYEGLDSAFPYNGHYYEAHGVRVFPGIEVDIRETGHILLIGKKEEILAIRAELEPYTSKENFIPFAQLLKLADTYHLLKIGGHPFRDSTPLHQLNRELLIQLDALDLNAKDLYKQGVEVNRQKLEPFAEELGLPIVAGSDTHQCLQYGSVVNRFNEPIHTVEDLKQAIKSRRYEIEISAALDIKVKASVMLKKVLKQLKGEPPSREELEEVYTS</sequence>
<dbReference type="PANTHER" id="PTHR42924:SF3">
    <property type="entry name" value="POLYMERASE_HISTIDINOL PHOSPHATASE N-TERMINAL DOMAIN-CONTAINING PROTEIN"/>
    <property type="match status" value="1"/>
</dbReference>
<dbReference type="EMBL" id="JACSQL010000003">
    <property type="protein sequence ID" value="MBD7968503.1"/>
    <property type="molecule type" value="Genomic_DNA"/>
</dbReference>
<dbReference type="InterPro" id="IPR004013">
    <property type="entry name" value="PHP_dom"/>
</dbReference>
<evidence type="ECO:0000259" key="1">
    <source>
        <dbReference type="Pfam" id="PF02811"/>
    </source>
</evidence>